<accession>A0ABU9GPS1</accession>
<keyword evidence="1" id="KW-0472">Membrane</keyword>
<sequence>MTTSLKKSIVPILIFGSFILWIISIWWGWMPSSYDVKQRVRAEALATDSEIVPGYATVTTLIDMTTWLVDKPGGFISNDMSPPGLLMDNMPAFEYGVLEQVRDLALVMRLDFSRSQSQSTGDKDLETAQNKVNISHKNWVLPSAESEYKKAIKALASYRTRLASEDEKEAQFYTRADNLSDWLREIEKRLGSISQNLSASVGNDIFDTNLAGDTSAKQSTVTNEQLKVQTSWFKIDDVFYESRGSTWAILHFLKAVQIDFKDVLEKKNATVSLKQIIRDLEETQQAVWSPMVLNGNGFGLVANHSLVMANYVSRANAALIDLRGLLEKG</sequence>
<evidence type="ECO:0000313" key="3">
    <source>
        <dbReference type="Proteomes" id="UP001369082"/>
    </source>
</evidence>
<proteinExistence type="predicted"/>
<dbReference type="Pfam" id="PF10095">
    <property type="entry name" value="DUF2333"/>
    <property type="match status" value="1"/>
</dbReference>
<keyword evidence="1" id="KW-1133">Transmembrane helix</keyword>
<reference evidence="2 3" key="1">
    <citation type="submission" date="2024-02" db="EMBL/GenBank/DDBJ databases">
        <title>Bacteria isolated from the canopy kelp, Nereocystis luetkeana.</title>
        <authorList>
            <person name="Pfister C.A."/>
            <person name="Younker I.T."/>
            <person name="Light S.H."/>
        </authorList>
    </citation>
    <scope>NUCLEOTIDE SEQUENCE [LARGE SCALE GENOMIC DNA]</scope>
    <source>
        <strain evidence="2 3">TI.1.05</strain>
    </source>
</reference>
<dbReference type="PIRSF" id="PIRSF029693">
    <property type="entry name" value="UCP029693"/>
    <property type="match status" value="1"/>
</dbReference>
<dbReference type="InterPro" id="IPR016936">
    <property type="entry name" value="UCP029693"/>
</dbReference>
<comment type="caution">
    <text evidence="2">The sequence shown here is derived from an EMBL/GenBank/DDBJ whole genome shotgun (WGS) entry which is preliminary data.</text>
</comment>
<dbReference type="EMBL" id="JBAKAZ010000019">
    <property type="protein sequence ID" value="MEL0629314.1"/>
    <property type="molecule type" value="Genomic_DNA"/>
</dbReference>
<evidence type="ECO:0000256" key="1">
    <source>
        <dbReference type="SAM" id="Phobius"/>
    </source>
</evidence>
<protein>
    <submittedName>
        <fullName evidence="2">DUF2333 family protein</fullName>
    </submittedName>
</protein>
<name>A0ABU9GPS1_9GAMM</name>
<evidence type="ECO:0000313" key="2">
    <source>
        <dbReference type="EMBL" id="MEL0629314.1"/>
    </source>
</evidence>
<dbReference type="RefSeq" id="WP_341597323.1">
    <property type="nucleotide sequence ID" value="NZ_JBAKAZ010000019.1"/>
</dbReference>
<gene>
    <name evidence="2" type="ORF">V6256_06810</name>
</gene>
<feature type="transmembrane region" description="Helical" evidence="1">
    <location>
        <begin position="12"/>
        <end position="29"/>
    </location>
</feature>
<organism evidence="2 3">
    <name type="scientific">Psychromonas aquatilis</name>
    <dbReference type="NCBI Taxonomy" id="2005072"/>
    <lineage>
        <taxon>Bacteria</taxon>
        <taxon>Pseudomonadati</taxon>
        <taxon>Pseudomonadota</taxon>
        <taxon>Gammaproteobacteria</taxon>
        <taxon>Alteromonadales</taxon>
        <taxon>Psychromonadaceae</taxon>
        <taxon>Psychromonas</taxon>
    </lineage>
</organism>
<keyword evidence="3" id="KW-1185">Reference proteome</keyword>
<keyword evidence="1" id="KW-0812">Transmembrane</keyword>
<dbReference type="Proteomes" id="UP001369082">
    <property type="component" value="Unassembled WGS sequence"/>
</dbReference>